<dbReference type="AlphaFoldDB" id="A0A0G4GYT6"/>
<gene>
    <name evidence="1" type="ORF">Cvel_23920</name>
</gene>
<accession>A0A0G4GYT6</accession>
<reference evidence="1" key="1">
    <citation type="submission" date="2014-11" db="EMBL/GenBank/DDBJ databases">
        <authorList>
            <person name="Otto D Thomas"/>
            <person name="Naeem Raeece"/>
        </authorList>
    </citation>
    <scope>NUCLEOTIDE SEQUENCE</scope>
</reference>
<organism evidence="1">
    <name type="scientific">Chromera velia CCMP2878</name>
    <dbReference type="NCBI Taxonomy" id="1169474"/>
    <lineage>
        <taxon>Eukaryota</taxon>
        <taxon>Sar</taxon>
        <taxon>Alveolata</taxon>
        <taxon>Colpodellida</taxon>
        <taxon>Chromeraceae</taxon>
        <taxon>Chromera</taxon>
    </lineage>
</organism>
<dbReference type="EMBL" id="CDMZ01001685">
    <property type="protein sequence ID" value="CEM36200.1"/>
    <property type="molecule type" value="Genomic_DNA"/>
</dbReference>
<evidence type="ECO:0000313" key="1">
    <source>
        <dbReference type="EMBL" id="CEM36200.1"/>
    </source>
</evidence>
<protein>
    <submittedName>
        <fullName evidence="1">Uncharacterized protein</fullName>
    </submittedName>
</protein>
<dbReference type="VEuPathDB" id="CryptoDB:Cvel_23920"/>
<name>A0A0G4GYT6_9ALVE</name>
<proteinExistence type="predicted"/>
<sequence length="84" mass="8914">MSVEEQRQRINTRLQTLLPDGDPAALQQVVALIIAKAMEGGESAGSMPVKMLIQTLTGSDDPAVHAEIEALTNELASMQLGGKK</sequence>